<keyword evidence="1" id="KW-0175">Coiled coil</keyword>
<feature type="compositionally biased region" description="Basic and acidic residues" evidence="2">
    <location>
        <begin position="121"/>
        <end position="135"/>
    </location>
</feature>
<sequence>MGSPSRSADWNSTLLAATESYSERQPDVLGVVGANIRPTKSNDRLETSAVLMPLPEAQPQAPWVGKLSVKTRVDPDKSGAGWNPSGLEKLLGIGTGNTPTHAAGVTPTGVLQATPVSQPEKASEKPSDNGASERRAQRKAVQTKKRRGEEEVEEGATENEVITALKAQVKEYKGKAEEEKSKAAKQMRSLQMKLTYMNRQNSQQQLTIEELEAKVKQLEKDNARLTKQLTNGGLTPATSVER</sequence>
<protein>
    <submittedName>
        <fullName evidence="3">Uncharacterized protein</fullName>
    </submittedName>
</protein>
<evidence type="ECO:0000256" key="2">
    <source>
        <dbReference type="SAM" id="MobiDB-lite"/>
    </source>
</evidence>
<reference evidence="3" key="1">
    <citation type="submission" date="2021-01" db="EMBL/GenBank/DDBJ databases">
        <authorList>
            <person name="Corre E."/>
            <person name="Pelletier E."/>
            <person name="Niang G."/>
            <person name="Scheremetjew M."/>
            <person name="Finn R."/>
            <person name="Kale V."/>
            <person name="Holt S."/>
            <person name="Cochrane G."/>
            <person name="Meng A."/>
            <person name="Brown T."/>
            <person name="Cohen L."/>
        </authorList>
    </citation>
    <scope>NUCLEOTIDE SEQUENCE</scope>
    <source>
        <strain evidence="3">CCMP722</strain>
    </source>
</reference>
<accession>A0A7S0RUU7</accession>
<feature type="compositionally biased region" description="Basic residues" evidence="2">
    <location>
        <begin position="136"/>
        <end position="146"/>
    </location>
</feature>
<gene>
    <name evidence="3" type="ORF">POBO1169_LOCUS18379</name>
</gene>
<dbReference type="AlphaFoldDB" id="A0A7S0RUU7"/>
<name>A0A7S0RUU7_9CHLO</name>
<feature type="region of interest" description="Disordered" evidence="2">
    <location>
        <begin position="115"/>
        <end position="157"/>
    </location>
</feature>
<organism evidence="3">
    <name type="scientific">Pyramimonas obovata</name>
    <dbReference type="NCBI Taxonomy" id="1411642"/>
    <lineage>
        <taxon>Eukaryota</taxon>
        <taxon>Viridiplantae</taxon>
        <taxon>Chlorophyta</taxon>
        <taxon>Pyramimonadophyceae</taxon>
        <taxon>Pyramimonadales</taxon>
        <taxon>Pyramimonadaceae</taxon>
        <taxon>Pyramimonas</taxon>
        <taxon>Pyramimonas incertae sedis</taxon>
    </lineage>
</organism>
<proteinExistence type="predicted"/>
<dbReference type="EMBL" id="HBFA01036795">
    <property type="protein sequence ID" value="CAD8687910.1"/>
    <property type="molecule type" value="Transcribed_RNA"/>
</dbReference>
<feature type="coiled-coil region" evidence="1">
    <location>
        <begin position="162"/>
        <end position="228"/>
    </location>
</feature>
<evidence type="ECO:0000313" key="3">
    <source>
        <dbReference type="EMBL" id="CAD8687910.1"/>
    </source>
</evidence>
<evidence type="ECO:0000256" key="1">
    <source>
        <dbReference type="SAM" id="Coils"/>
    </source>
</evidence>